<organism evidence="1">
    <name type="scientific">Zea mays</name>
    <name type="common">Maize</name>
    <dbReference type="NCBI Taxonomy" id="4577"/>
    <lineage>
        <taxon>Eukaryota</taxon>
        <taxon>Viridiplantae</taxon>
        <taxon>Streptophyta</taxon>
        <taxon>Embryophyta</taxon>
        <taxon>Tracheophyta</taxon>
        <taxon>Spermatophyta</taxon>
        <taxon>Magnoliopsida</taxon>
        <taxon>Liliopsida</taxon>
        <taxon>Poales</taxon>
        <taxon>Poaceae</taxon>
        <taxon>PACMAD clade</taxon>
        <taxon>Panicoideae</taxon>
        <taxon>Andropogonodae</taxon>
        <taxon>Andropogoneae</taxon>
        <taxon>Tripsacinae</taxon>
        <taxon>Zea</taxon>
    </lineage>
</organism>
<gene>
    <name evidence="1" type="ORF">ZEAMMB73_Zm00001d003579</name>
</gene>
<feature type="non-terminal residue" evidence="1">
    <location>
        <position position="18"/>
    </location>
</feature>
<protein>
    <submittedName>
        <fullName evidence="1">Uncharacterized protein</fullName>
    </submittedName>
</protein>
<evidence type="ECO:0000313" key="1">
    <source>
        <dbReference type="EMBL" id="ONM17174.1"/>
    </source>
</evidence>
<dbReference type="EMBL" id="CM007648">
    <property type="protein sequence ID" value="ONM17174.1"/>
    <property type="molecule type" value="Genomic_DNA"/>
</dbReference>
<accession>A0A1D6E9V3</accession>
<dbReference type="AlphaFoldDB" id="A0A1D6E9V3"/>
<dbReference type="InParanoid" id="A0A1D6E9V3"/>
<reference evidence="1" key="1">
    <citation type="submission" date="2015-12" db="EMBL/GenBank/DDBJ databases">
        <title>Update maize B73 reference genome by single molecule sequencing technologies.</title>
        <authorList>
            <consortium name="Maize Genome Sequencing Project"/>
            <person name="Ware D."/>
        </authorList>
    </citation>
    <scope>NUCLEOTIDE SEQUENCE [LARGE SCALE GENOMIC DNA]</scope>
    <source>
        <tissue evidence="1">Seedling</tissue>
    </source>
</reference>
<name>A0A1D6E9V3_MAIZE</name>
<proteinExistence type="predicted"/>
<sequence length="18" mass="2246">MVYFMVLPEYWCLFCGIM</sequence>